<keyword evidence="7" id="KW-1185">Reference proteome</keyword>
<dbReference type="OrthoDB" id="6105938at2759"/>
<evidence type="ECO:0000259" key="5">
    <source>
        <dbReference type="PROSITE" id="PS50089"/>
    </source>
</evidence>
<evidence type="ECO:0000256" key="2">
    <source>
        <dbReference type="ARBA" id="ARBA00022771"/>
    </source>
</evidence>
<gene>
    <name evidence="6" type="ORF">HETIRDRAFT_307066</name>
</gene>
<dbReference type="STRING" id="747525.W4KPB7"/>
<accession>W4KPB7</accession>
<name>W4KPB7_HETIT</name>
<reference evidence="6 7" key="1">
    <citation type="journal article" date="2012" name="New Phytol.">
        <title>Insight into trade-off between wood decay and parasitism from the genome of a fungal forest pathogen.</title>
        <authorList>
            <person name="Olson A."/>
            <person name="Aerts A."/>
            <person name="Asiegbu F."/>
            <person name="Belbahri L."/>
            <person name="Bouzid O."/>
            <person name="Broberg A."/>
            <person name="Canback B."/>
            <person name="Coutinho P.M."/>
            <person name="Cullen D."/>
            <person name="Dalman K."/>
            <person name="Deflorio G."/>
            <person name="van Diepen L.T."/>
            <person name="Dunand C."/>
            <person name="Duplessis S."/>
            <person name="Durling M."/>
            <person name="Gonthier P."/>
            <person name="Grimwood J."/>
            <person name="Fossdal C.G."/>
            <person name="Hansson D."/>
            <person name="Henrissat B."/>
            <person name="Hietala A."/>
            <person name="Himmelstrand K."/>
            <person name="Hoffmeister D."/>
            <person name="Hogberg N."/>
            <person name="James T.Y."/>
            <person name="Karlsson M."/>
            <person name="Kohler A."/>
            <person name="Kues U."/>
            <person name="Lee Y.H."/>
            <person name="Lin Y.C."/>
            <person name="Lind M."/>
            <person name="Lindquist E."/>
            <person name="Lombard V."/>
            <person name="Lucas S."/>
            <person name="Lunden K."/>
            <person name="Morin E."/>
            <person name="Murat C."/>
            <person name="Park J."/>
            <person name="Raffaello T."/>
            <person name="Rouze P."/>
            <person name="Salamov A."/>
            <person name="Schmutz J."/>
            <person name="Solheim H."/>
            <person name="Stahlberg J."/>
            <person name="Velez H."/>
            <person name="de Vries R.P."/>
            <person name="Wiebenga A."/>
            <person name="Woodward S."/>
            <person name="Yakovlev I."/>
            <person name="Garbelotto M."/>
            <person name="Martin F."/>
            <person name="Grigoriev I.V."/>
            <person name="Stenlid J."/>
        </authorList>
    </citation>
    <scope>NUCLEOTIDE SEQUENCE [LARGE SCALE GENOMIC DNA]</scope>
    <source>
        <strain evidence="6 7">TC 32-1</strain>
    </source>
</reference>
<keyword evidence="2 4" id="KW-0863">Zinc-finger</keyword>
<dbReference type="SUPFAM" id="SSF57850">
    <property type="entry name" value="RING/U-box"/>
    <property type="match status" value="1"/>
</dbReference>
<sequence>AHLGNPCGHTFCGDCGWQWISKSRKAPTCAVCRSKLFVKAPMIPNFAMDNTIDKHIQALVSSGDEGWREGGSKLAEWQRRKK</sequence>
<evidence type="ECO:0000256" key="4">
    <source>
        <dbReference type="PROSITE-ProRule" id="PRU00175"/>
    </source>
</evidence>
<dbReference type="KEGG" id="hir:HETIRDRAFT_307066"/>
<feature type="domain" description="RING-type" evidence="5">
    <location>
        <begin position="6"/>
        <end position="33"/>
    </location>
</feature>
<dbReference type="InterPro" id="IPR001841">
    <property type="entry name" value="Znf_RING"/>
</dbReference>
<feature type="non-terminal residue" evidence="6">
    <location>
        <position position="1"/>
    </location>
</feature>
<dbReference type="Proteomes" id="UP000030671">
    <property type="component" value="Unassembled WGS sequence"/>
</dbReference>
<dbReference type="InterPro" id="IPR013083">
    <property type="entry name" value="Znf_RING/FYVE/PHD"/>
</dbReference>
<organism evidence="6 7">
    <name type="scientific">Heterobasidion irregulare (strain TC 32-1)</name>
    <dbReference type="NCBI Taxonomy" id="747525"/>
    <lineage>
        <taxon>Eukaryota</taxon>
        <taxon>Fungi</taxon>
        <taxon>Dikarya</taxon>
        <taxon>Basidiomycota</taxon>
        <taxon>Agaricomycotina</taxon>
        <taxon>Agaricomycetes</taxon>
        <taxon>Russulales</taxon>
        <taxon>Bondarzewiaceae</taxon>
        <taxon>Heterobasidion</taxon>
        <taxon>Heterobasidion annosum species complex</taxon>
    </lineage>
</organism>
<dbReference type="PROSITE" id="PS50089">
    <property type="entry name" value="ZF_RING_2"/>
    <property type="match status" value="1"/>
</dbReference>
<evidence type="ECO:0000313" key="6">
    <source>
        <dbReference type="EMBL" id="ETW87549.1"/>
    </source>
</evidence>
<dbReference type="InParanoid" id="W4KPB7"/>
<dbReference type="Pfam" id="PF00097">
    <property type="entry name" value="zf-C3HC4"/>
    <property type="match status" value="1"/>
</dbReference>
<dbReference type="HOGENOM" id="CLU_2400447_0_0_1"/>
<dbReference type="InterPro" id="IPR018957">
    <property type="entry name" value="Znf_C3HC4_RING-type"/>
</dbReference>
<proteinExistence type="predicted"/>
<dbReference type="RefSeq" id="XP_009541441.1">
    <property type="nucleotide sequence ID" value="XM_009543146.1"/>
</dbReference>
<keyword evidence="3" id="KW-0862">Zinc</keyword>
<evidence type="ECO:0000313" key="7">
    <source>
        <dbReference type="Proteomes" id="UP000030671"/>
    </source>
</evidence>
<dbReference type="GO" id="GO:0008270">
    <property type="term" value="F:zinc ion binding"/>
    <property type="evidence" value="ECO:0007669"/>
    <property type="project" value="UniProtKB-KW"/>
</dbReference>
<dbReference type="Gene3D" id="3.30.40.10">
    <property type="entry name" value="Zinc/RING finger domain, C3HC4 (zinc finger)"/>
    <property type="match status" value="1"/>
</dbReference>
<evidence type="ECO:0000256" key="3">
    <source>
        <dbReference type="ARBA" id="ARBA00022833"/>
    </source>
</evidence>
<dbReference type="AlphaFoldDB" id="W4KPB7"/>
<keyword evidence="1" id="KW-0479">Metal-binding</keyword>
<protein>
    <recommendedName>
        <fullName evidence="5">RING-type domain-containing protein</fullName>
    </recommendedName>
</protein>
<evidence type="ECO:0000256" key="1">
    <source>
        <dbReference type="ARBA" id="ARBA00022723"/>
    </source>
</evidence>
<dbReference type="EMBL" id="KI925454">
    <property type="protein sequence ID" value="ETW87549.1"/>
    <property type="molecule type" value="Genomic_DNA"/>
</dbReference>
<dbReference type="GeneID" id="20669454"/>